<evidence type="ECO:0000256" key="1">
    <source>
        <dbReference type="ARBA" id="ARBA00004141"/>
    </source>
</evidence>
<protein>
    <submittedName>
        <fullName evidence="7">Magnesium transporter CorA family protein</fullName>
    </submittedName>
</protein>
<keyword evidence="5 6" id="KW-0472">Membrane</keyword>
<dbReference type="CDD" id="cd12827">
    <property type="entry name" value="EcCorA_ZntB-like_u2"/>
    <property type="match status" value="1"/>
</dbReference>
<dbReference type="InterPro" id="IPR045861">
    <property type="entry name" value="CorA_cytoplasmic_dom"/>
</dbReference>
<evidence type="ECO:0000256" key="6">
    <source>
        <dbReference type="SAM" id="Phobius"/>
    </source>
</evidence>
<name>A0ABV8AYT0_9BACI</name>
<feature type="transmembrane region" description="Helical" evidence="6">
    <location>
        <begin position="287"/>
        <end position="307"/>
    </location>
</feature>
<dbReference type="PANTHER" id="PTHR47891">
    <property type="entry name" value="TRANSPORTER-RELATED"/>
    <property type="match status" value="1"/>
</dbReference>
<dbReference type="Proteomes" id="UP001595752">
    <property type="component" value="Unassembled WGS sequence"/>
</dbReference>
<dbReference type="InterPro" id="IPR047199">
    <property type="entry name" value="CorA-like"/>
</dbReference>
<organism evidence="7 8">
    <name type="scientific">Bacillus songklensis</name>
    <dbReference type="NCBI Taxonomy" id="1069116"/>
    <lineage>
        <taxon>Bacteria</taxon>
        <taxon>Bacillati</taxon>
        <taxon>Bacillota</taxon>
        <taxon>Bacilli</taxon>
        <taxon>Bacillales</taxon>
        <taxon>Bacillaceae</taxon>
        <taxon>Bacillus</taxon>
    </lineage>
</organism>
<comment type="subcellular location">
    <subcellularLocation>
        <location evidence="1">Membrane</location>
        <topology evidence="1">Multi-pass membrane protein</topology>
    </subcellularLocation>
</comment>
<dbReference type="Pfam" id="PF01544">
    <property type="entry name" value="CorA"/>
    <property type="match status" value="1"/>
</dbReference>
<dbReference type="EMBL" id="JBHRZT010000020">
    <property type="protein sequence ID" value="MFC3883136.1"/>
    <property type="molecule type" value="Genomic_DNA"/>
</dbReference>
<keyword evidence="3 6" id="KW-0812">Transmembrane</keyword>
<dbReference type="Gene3D" id="3.30.460.20">
    <property type="entry name" value="CorA soluble domain-like"/>
    <property type="match status" value="1"/>
</dbReference>
<reference evidence="8" key="1">
    <citation type="journal article" date="2019" name="Int. J. Syst. Evol. Microbiol.">
        <title>The Global Catalogue of Microorganisms (GCM) 10K type strain sequencing project: providing services to taxonomists for standard genome sequencing and annotation.</title>
        <authorList>
            <consortium name="The Broad Institute Genomics Platform"/>
            <consortium name="The Broad Institute Genome Sequencing Center for Infectious Disease"/>
            <person name="Wu L."/>
            <person name="Ma J."/>
        </authorList>
    </citation>
    <scope>NUCLEOTIDE SEQUENCE [LARGE SCALE GENOMIC DNA]</scope>
    <source>
        <strain evidence="8">CCUG 61889</strain>
    </source>
</reference>
<dbReference type="InterPro" id="IPR045863">
    <property type="entry name" value="CorA_TM1_TM2"/>
</dbReference>
<dbReference type="Gene3D" id="1.20.58.340">
    <property type="entry name" value="Magnesium transport protein CorA, transmembrane region"/>
    <property type="match status" value="2"/>
</dbReference>
<dbReference type="SUPFAM" id="SSF143865">
    <property type="entry name" value="CorA soluble domain-like"/>
    <property type="match status" value="1"/>
</dbReference>
<evidence type="ECO:0000256" key="5">
    <source>
        <dbReference type="ARBA" id="ARBA00023136"/>
    </source>
</evidence>
<dbReference type="PANTHER" id="PTHR47891:SF2">
    <property type="entry name" value="MAGNESIUM AND COBALT TRANSPORTER"/>
    <property type="match status" value="1"/>
</dbReference>
<evidence type="ECO:0000313" key="8">
    <source>
        <dbReference type="Proteomes" id="UP001595752"/>
    </source>
</evidence>
<proteinExistence type="inferred from homology"/>
<evidence type="ECO:0000256" key="2">
    <source>
        <dbReference type="ARBA" id="ARBA00009765"/>
    </source>
</evidence>
<gene>
    <name evidence="7" type="ORF">ACFOU2_06250</name>
</gene>
<dbReference type="InterPro" id="IPR002523">
    <property type="entry name" value="MgTranspt_CorA/ZnTranspt_ZntB"/>
</dbReference>
<accession>A0ABV8AYT0</accession>
<comment type="similarity">
    <text evidence="2">Belongs to the CorA metal ion transporter (MIT) (TC 1.A.35) family.</text>
</comment>
<dbReference type="RefSeq" id="WP_377913242.1">
    <property type="nucleotide sequence ID" value="NZ_JBHRZT010000020.1"/>
</dbReference>
<evidence type="ECO:0000256" key="4">
    <source>
        <dbReference type="ARBA" id="ARBA00022989"/>
    </source>
</evidence>
<feature type="transmembrane region" description="Helical" evidence="6">
    <location>
        <begin position="255"/>
        <end position="275"/>
    </location>
</feature>
<dbReference type="SUPFAM" id="SSF144083">
    <property type="entry name" value="Magnesium transport protein CorA, transmembrane region"/>
    <property type="match status" value="1"/>
</dbReference>
<keyword evidence="8" id="KW-1185">Reference proteome</keyword>
<comment type="caution">
    <text evidence="7">The sequence shown here is derived from an EMBL/GenBank/DDBJ whole genome shotgun (WGS) entry which is preliminary data.</text>
</comment>
<evidence type="ECO:0000256" key="3">
    <source>
        <dbReference type="ARBA" id="ARBA00022692"/>
    </source>
</evidence>
<keyword evidence="4 6" id="KW-1133">Transmembrane helix</keyword>
<sequence>MLEMYLSDESGKLQEVTEISRGCWINMINPAVEEINYVANHLNLPIDFIKDALDDEERSRIEKEDNDILIIVDYPYITHDEAGFPIYETIPIGMIIANNCFITVSLKETPILADFKHKKMKGFYTFKRTRFALQILYAIATYYLRYLKQINKKTDEIEKELHQSMKNKGIYALLALEKSLVYFSTSLKSNKAVLEKILRLNYLKMYEEDRDLLEDVIIENTQAIEMADTYSTILNGMMDVFASVISNNLNIVMKFLASITVILAFPTMVASFYGMNVDLPFQDSPHAFFLILLLAFILSSITAIVFWRKKFF</sequence>
<evidence type="ECO:0000313" key="7">
    <source>
        <dbReference type="EMBL" id="MFC3883136.1"/>
    </source>
</evidence>